<feature type="transmembrane region" description="Helical" evidence="2">
    <location>
        <begin position="374"/>
        <end position="393"/>
    </location>
</feature>
<dbReference type="EMBL" id="JACHFQ010000004">
    <property type="protein sequence ID" value="MBB5225929.1"/>
    <property type="molecule type" value="Genomic_DNA"/>
</dbReference>
<keyword evidence="2" id="KW-0812">Transmembrane</keyword>
<protein>
    <submittedName>
        <fullName evidence="4">Sigma-B regulation protein RsbU (Phosphoserine phosphatase)</fullName>
        <ecNumber evidence="4">3.1.3.3</ecNumber>
    </submittedName>
</protein>
<evidence type="ECO:0000313" key="5">
    <source>
        <dbReference type="Proteomes" id="UP000518887"/>
    </source>
</evidence>
<feature type="transmembrane region" description="Helical" evidence="2">
    <location>
        <begin position="219"/>
        <end position="237"/>
    </location>
</feature>
<feature type="transmembrane region" description="Helical" evidence="2">
    <location>
        <begin position="308"/>
        <end position="333"/>
    </location>
</feature>
<dbReference type="AlphaFoldDB" id="A0A7W8G902"/>
<dbReference type="RefSeq" id="WP_184658710.1">
    <property type="nucleotide sequence ID" value="NZ_CP031518.1"/>
</dbReference>
<dbReference type="SUPFAM" id="SSF49785">
    <property type="entry name" value="Galactose-binding domain-like"/>
    <property type="match status" value="1"/>
</dbReference>
<dbReference type="EC" id="3.1.3.3" evidence="4"/>
<keyword evidence="2" id="KW-0472">Membrane</keyword>
<organism evidence="4 5">
    <name type="scientific">Treponema ruminis</name>
    <dbReference type="NCBI Taxonomy" id="744515"/>
    <lineage>
        <taxon>Bacteria</taxon>
        <taxon>Pseudomonadati</taxon>
        <taxon>Spirochaetota</taxon>
        <taxon>Spirochaetia</taxon>
        <taxon>Spirochaetales</taxon>
        <taxon>Treponemataceae</taxon>
        <taxon>Treponema</taxon>
    </lineage>
</organism>
<dbReference type="PROSITE" id="PS51257">
    <property type="entry name" value="PROKAR_LIPOPROTEIN"/>
    <property type="match status" value="1"/>
</dbReference>
<feature type="transmembrane region" description="Helical" evidence="2">
    <location>
        <begin position="249"/>
        <end position="273"/>
    </location>
</feature>
<feature type="transmembrane region" description="Helical" evidence="2">
    <location>
        <begin position="191"/>
        <end position="212"/>
    </location>
</feature>
<dbReference type="InterPro" id="IPR036457">
    <property type="entry name" value="PPM-type-like_dom_sf"/>
</dbReference>
<dbReference type="GO" id="GO:0016791">
    <property type="term" value="F:phosphatase activity"/>
    <property type="evidence" value="ECO:0007669"/>
    <property type="project" value="TreeGrafter"/>
</dbReference>
<dbReference type="InterPro" id="IPR052016">
    <property type="entry name" value="Bact_Sigma-Reg"/>
</dbReference>
<evidence type="ECO:0000313" key="4">
    <source>
        <dbReference type="EMBL" id="MBB5225929.1"/>
    </source>
</evidence>
<reference evidence="4 5" key="1">
    <citation type="submission" date="2020-08" db="EMBL/GenBank/DDBJ databases">
        <title>Genomic Encyclopedia of Type Strains, Phase IV (KMG-IV): sequencing the most valuable type-strain genomes for metagenomic binning, comparative biology and taxonomic classification.</title>
        <authorList>
            <person name="Goeker M."/>
        </authorList>
    </citation>
    <scope>NUCLEOTIDE SEQUENCE [LARGE SCALE GENOMIC DNA]</scope>
    <source>
        <strain evidence="4 5">DSM 103462</strain>
    </source>
</reference>
<evidence type="ECO:0000259" key="3">
    <source>
        <dbReference type="PROSITE" id="PS51746"/>
    </source>
</evidence>
<dbReference type="SMART" id="SM00331">
    <property type="entry name" value="PP2C_SIG"/>
    <property type="match status" value="1"/>
</dbReference>
<feature type="domain" description="PPM-type phosphatase" evidence="3">
    <location>
        <begin position="462"/>
        <end position="690"/>
    </location>
</feature>
<evidence type="ECO:0000256" key="1">
    <source>
        <dbReference type="ARBA" id="ARBA00022801"/>
    </source>
</evidence>
<dbReference type="Gene3D" id="2.60.120.260">
    <property type="entry name" value="Galactose-binding domain-like"/>
    <property type="match status" value="1"/>
</dbReference>
<keyword evidence="5" id="KW-1185">Reference proteome</keyword>
<feature type="transmembrane region" description="Helical" evidence="2">
    <location>
        <begin position="285"/>
        <end position="302"/>
    </location>
</feature>
<dbReference type="PANTHER" id="PTHR43156:SF2">
    <property type="entry name" value="STAGE II SPORULATION PROTEIN E"/>
    <property type="match status" value="1"/>
</dbReference>
<dbReference type="InterPro" id="IPR001932">
    <property type="entry name" value="PPM-type_phosphatase-like_dom"/>
</dbReference>
<proteinExistence type="predicted"/>
<dbReference type="Gene3D" id="3.60.40.10">
    <property type="entry name" value="PPM-type phosphatase domain"/>
    <property type="match status" value="1"/>
</dbReference>
<accession>A0A7W8G902</accession>
<dbReference type="PROSITE" id="PS51746">
    <property type="entry name" value="PPM_2"/>
    <property type="match status" value="1"/>
</dbReference>
<comment type="caution">
    <text evidence="4">The sequence shown here is derived from an EMBL/GenBank/DDBJ whole genome shotgun (WGS) entry which is preliminary data.</text>
</comment>
<dbReference type="InterPro" id="IPR008979">
    <property type="entry name" value="Galactose-bd-like_sf"/>
</dbReference>
<keyword evidence="1 4" id="KW-0378">Hydrolase</keyword>
<feature type="transmembrane region" description="Helical" evidence="2">
    <location>
        <begin position="345"/>
        <end position="368"/>
    </location>
</feature>
<dbReference type="SUPFAM" id="SSF81606">
    <property type="entry name" value="PP2C-like"/>
    <property type="match status" value="1"/>
</dbReference>
<sequence>MQKNKILFLTFSFFILFLSSCVSPKKQIQSQEILNLKDRLYWAECDRNSTIEDVESRRFHKFSTDGIGNIQKVIKPGQEYIWLMMVFPVPENLRHKSLALLITYLHFADKVWVNGSYVGGYGQFPPNERSVLWGTHFYSIPASVLNSVGRNVIFIKVYCKGVSGISDTILLGEHDKIASINTFLSFFQSTIYLFAEGGMLFTTILFLLIFLWRKKERAYLSFSCLCIASMLFTLPFFSPNLPLLSSNQISFLFFIKSTMCEGLYLIVFSLATLTIQFIKGSETKIYRIVRLSILGFCSLITFCAPDYGFLELICPLMLSLSGLQLFLGFLFVVKKKQSKEERKNFRILISVLIPLSVSIIIDFIIKGFFQKIDIPYITLFGWQLSILCFLILLSTRYNRAVSQNEYLNINLRKEIDRQTLELSNKNSELEQQIFRAQTDLEMASLVQKKFFPYPPQKLRGWDISVSYSPLDKVSGDMYDFYVKDNTLNGFSLFDVSGHGIAASLVTMLAKNIIFQSFMRNMQKNETVSRTLYEINDEIIEAKGGIENYLTGLMFRFKPFNEKDVCKVEMANAGHPNPFLYSAEDGICDEIKSGSNVDHHGAIGLDFITVSFPQISFKMAENDILLFYTDGLTESRNTSNEMFGKERVKNIIRSSYAKDSQGIMEDIISAFNDFTKGVKRDDDITIVILKRENSYNFVEELMEI</sequence>
<evidence type="ECO:0000256" key="2">
    <source>
        <dbReference type="SAM" id="Phobius"/>
    </source>
</evidence>
<gene>
    <name evidence="4" type="ORF">HNP76_001297</name>
</gene>
<keyword evidence="2" id="KW-1133">Transmembrane helix</keyword>
<dbReference type="Pfam" id="PF07228">
    <property type="entry name" value="SpoIIE"/>
    <property type="match status" value="1"/>
</dbReference>
<dbReference type="PANTHER" id="PTHR43156">
    <property type="entry name" value="STAGE II SPORULATION PROTEIN E-RELATED"/>
    <property type="match status" value="1"/>
</dbReference>
<dbReference type="Proteomes" id="UP000518887">
    <property type="component" value="Unassembled WGS sequence"/>
</dbReference>
<name>A0A7W8G902_9SPIR</name>